<name>A0ABS4DYD2_9HYPH</name>
<dbReference type="CDD" id="cd17477">
    <property type="entry name" value="MFS_YcaD_like"/>
    <property type="match status" value="1"/>
</dbReference>
<proteinExistence type="predicted"/>
<dbReference type="InterPro" id="IPR020846">
    <property type="entry name" value="MFS_dom"/>
</dbReference>
<protein>
    <submittedName>
        <fullName evidence="7">MFS family permease</fullName>
    </submittedName>
</protein>
<evidence type="ECO:0000256" key="2">
    <source>
        <dbReference type="ARBA" id="ARBA00022989"/>
    </source>
</evidence>
<dbReference type="InterPro" id="IPR047200">
    <property type="entry name" value="MFS_YcaD-like"/>
</dbReference>
<evidence type="ECO:0000256" key="4">
    <source>
        <dbReference type="SAM" id="MobiDB-lite"/>
    </source>
</evidence>
<dbReference type="InterPro" id="IPR036259">
    <property type="entry name" value="MFS_trans_sf"/>
</dbReference>
<dbReference type="PANTHER" id="PTHR23521">
    <property type="entry name" value="TRANSPORTER MFS SUPERFAMILY"/>
    <property type="match status" value="1"/>
</dbReference>
<keyword evidence="1 5" id="KW-0812">Transmembrane</keyword>
<evidence type="ECO:0000256" key="3">
    <source>
        <dbReference type="ARBA" id="ARBA00023136"/>
    </source>
</evidence>
<feature type="transmembrane region" description="Helical" evidence="5">
    <location>
        <begin position="231"/>
        <end position="251"/>
    </location>
</feature>
<evidence type="ECO:0000259" key="6">
    <source>
        <dbReference type="PROSITE" id="PS50850"/>
    </source>
</evidence>
<feature type="transmembrane region" description="Helical" evidence="5">
    <location>
        <begin position="73"/>
        <end position="91"/>
    </location>
</feature>
<reference evidence="7 8" key="1">
    <citation type="submission" date="2021-03" db="EMBL/GenBank/DDBJ databases">
        <title>Genomic Encyclopedia of Type Strains, Phase IV (KMG-IV): sequencing the most valuable type-strain genomes for metagenomic binning, comparative biology and taxonomic classification.</title>
        <authorList>
            <person name="Goeker M."/>
        </authorList>
    </citation>
    <scope>NUCLEOTIDE SEQUENCE [LARGE SCALE GENOMIC DNA]</scope>
    <source>
        <strain evidence="7 8">DSM 21600</strain>
    </source>
</reference>
<evidence type="ECO:0000313" key="7">
    <source>
        <dbReference type="EMBL" id="MBP1850703.1"/>
    </source>
</evidence>
<dbReference type="PROSITE" id="PS50850">
    <property type="entry name" value="MFS"/>
    <property type="match status" value="1"/>
</dbReference>
<dbReference type="PANTHER" id="PTHR23521:SF3">
    <property type="entry name" value="MFS TRANSPORTER"/>
    <property type="match status" value="1"/>
</dbReference>
<dbReference type="EMBL" id="JAGGJU010000005">
    <property type="protein sequence ID" value="MBP1850703.1"/>
    <property type="molecule type" value="Genomic_DNA"/>
</dbReference>
<dbReference type="SUPFAM" id="SSF103473">
    <property type="entry name" value="MFS general substrate transporter"/>
    <property type="match status" value="1"/>
</dbReference>
<feature type="transmembrane region" description="Helical" evidence="5">
    <location>
        <begin position="288"/>
        <end position="310"/>
    </location>
</feature>
<sequence length="428" mass="45733">MSTLRPLLPLLVTAGILIGGNGLQGTFVSLRGLQEGFSPSVIGIIGAGYNIGFAIGCIYVTRIIRSIGHIRTFCALAAIASVASLTMLLFLTPTAWFAMRLIQGLCFAGLFATVESWLNARVTNNNRARTLSIYRFVDLGAVTLAQFAIPAIGISGETLFVVIAMALSFSLVPISLTDRSSPAPPEHVRFDVRVLWRVSPLATIGCVVVGLSNSSFRSLGPIYADGIGMSVASIATFMSVGIFAGVVLQYPLGYYSDRLDRRIIILAATFGSLLASLFIAFVAGESEIANYIGIFLFGAFAMPLYSLCSAHANDHAAPGQHALVSAGTLFFWSIGAVIGPLFASFMIDLFGPHALFLYMNVVMAVFMLYTLQRMTVREGVPTEERRMGFRSLLRTSTFFAKLAAPAKRGKPTQAQAGAPGIDDKGGQL</sequence>
<dbReference type="RefSeq" id="WP_209944704.1">
    <property type="nucleotide sequence ID" value="NZ_JAGGJU010000005.1"/>
</dbReference>
<feature type="domain" description="Major facilitator superfamily (MFS) profile" evidence="6">
    <location>
        <begin position="198"/>
        <end position="428"/>
    </location>
</feature>
<dbReference type="Proteomes" id="UP000759443">
    <property type="component" value="Unassembled WGS sequence"/>
</dbReference>
<feature type="transmembrane region" description="Helical" evidence="5">
    <location>
        <begin position="194"/>
        <end position="211"/>
    </location>
</feature>
<accession>A0ABS4DYD2</accession>
<organism evidence="7 8">
    <name type="scientific">Rhizobium halophytocola</name>
    <dbReference type="NCBI Taxonomy" id="735519"/>
    <lineage>
        <taxon>Bacteria</taxon>
        <taxon>Pseudomonadati</taxon>
        <taxon>Pseudomonadota</taxon>
        <taxon>Alphaproteobacteria</taxon>
        <taxon>Hyphomicrobiales</taxon>
        <taxon>Rhizobiaceae</taxon>
        <taxon>Rhizobium/Agrobacterium group</taxon>
        <taxon>Rhizobium</taxon>
    </lineage>
</organism>
<feature type="transmembrane region" description="Helical" evidence="5">
    <location>
        <begin position="322"/>
        <end position="347"/>
    </location>
</feature>
<feature type="transmembrane region" description="Helical" evidence="5">
    <location>
        <begin position="41"/>
        <end position="61"/>
    </location>
</feature>
<dbReference type="Gene3D" id="1.20.1250.20">
    <property type="entry name" value="MFS general substrate transporter like domains"/>
    <property type="match status" value="2"/>
</dbReference>
<evidence type="ECO:0000256" key="5">
    <source>
        <dbReference type="SAM" id="Phobius"/>
    </source>
</evidence>
<feature type="transmembrane region" description="Helical" evidence="5">
    <location>
        <begin position="132"/>
        <end position="152"/>
    </location>
</feature>
<keyword evidence="3 5" id="KW-0472">Membrane</keyword>
<feature type="transmembrane region" description="Helical" evidence="5">
    <location>
        <begin position="97"/>
        <end position="120"/>
    </location>
</feature>
<feature type="region of interest" description="Disordered" evidence="4">
    <location>
        <begin position="405"/>
        <end position="428"/>
    </location>
</feature>
<comment type="caution">
    <text evidence="7">The sequence shown here is derived from an EMBL/GenBank/DDBJ whole genome shotgun (WGS) entry which is preliminary data.</text>
</comment>
<feature type="transmembrane region" description="Helical" evidence="5">
    <location>
        <begin position="263"/>
        <end position="282"/>
    </location>
</feature>
<feature type="transmembrane region" description="Helical" evidence="5">
    <location>
        <begin position="353"/>
        <end position="371"/>
    </location>
</feature>
<feature type="transmembrane region" description="Helical" evidence="5">
    <location>
        <begin position="158"/>
        <end position="174"/>
    </location>
</feature>
<keyword evidence="8" id="KW-1185">Reference proteome</keyword>
<evidence type="ECO:0000313" key="8">
    <source>
        <dbReference type="Proteomes" id="UP000759443"/>
    </source>
</evidence>
<gene>
    <name evidence="7" type="ORF">J2Z17_002140</name>
</gene>
<keyword evidence="2 5" id="KW-1133">Transmembrane helix</keyword>
<dbReference type="Pfam" id="PF07690">
    <property type="entry name" value="MFS_1"/>
    <property type="match status" value="1"/>
</dbReference>
<evidence type="ECO:0000256" key="1">
    <source>
        <dbReference type="ARBA" id="ARBA00022692"/>
    </source>
</evidence>
<dbReference type="InterPro" id="IPR011701">
    <property type="entry name" value="MFS"/>
</dbReference>